<feature type="region of interest" description="Disordered" evidence="1">
    <location>
        <begin position="1"/>
        <end position="82"/>
    </location>
</feature>
<protein>
    <submittedName>
        <fullName evidence="2">Uncharacterized protein</fullName>
    </submittedName>
</protein>
<feature type="region of interest" description="Disordered" evidence="1">
    <location>
        <begin position="169"/>
        <end position="242"/>
    </location>
</feature>
<evidence type="ECO:0000313" key="3">
    <source>
        <dbReference type="Proteomes" id="UP000015241"/>
    </source>
</evidence>
<evidence type="ECO:0000256" key="1">
    <source>
        <dbReference type="SAM" id="MobiDB-lite"/>
    </source>
</evidence>
<feature type="compositionally biased region" description="Basic residues" evidence="1">
    <location>
        <begin position="1"/>
        <end position="11"/>
    </location>
</feature>
<organism evidence="2 3">
    <name type="scientific">Fomitopsis schrenkii</name>
    <name type="common">Brown rot fungus</name>
    <dbReference type="NCBI Taxonomy" id="2126942"/>
    <lineage>
        <taxon>Eukaryota</taxon>
        <taxon>Fungi</taxon>
        <taxon>Dikarya</taxon>
        <taxon>Basidiomycota</taxon>
        <taxon>Agaricomycotina</taxon>
        <taxon>Agaricomycetes</taxon>
        <taxon>Polyporales</taxon>
        <taxon>Fomitopsis</taxon>
    </lineage>
</organism>
<sequence>MSEKPSKKKGGRPPDKARKTAASQKAQALEDANSALQRENDELKARMREMEKRSTHNRDEEGSQKIPKPKGSPGNGYSLREEMGLGSDKDKLQYNMILRGVKRIAVGQGLNWDDDFKDHSIDVLRNTYKMAKKEYPILDNFANNWATAAIIQQAGISIRKYQVSRGEIPSRAEHVNSAGTKRARGPTEPASTPSSKRRKNRPLVATATDAQLAGAQENDDRGRKESSLSPDDEEEGPGSGAE</sequence>
<feature type="compositionally biased region" description="Basic and acidic residues" evidence="1">
    <location>
        <begin position="38"/>
        <end position="63"/>
    </location>
</feature>
<dbReference type="AlphaFoldDB" id="S8DVN0"/>
<dbReference type="STRING" id="743788.S8DVN0"/>
<name>S8DVN0_FOMSC</name>
<gene>
    <name evidence="2" type="ORF">FOMPIDRAFT_1019594</name>
</gene>
<proteinExistence type="predicted"/>
<dbReference type="EMBL" id="KE504212">
    <property type="protein sequence ID" value="EPS95238.1"/>
    <property type="molecule type" value="Genomic_DNA"/>
</dbReference>
<dbReference type="Proteomes" id="UP000015241">
    <property type="component" value="Unassembled WGS sequence"/>
</dbReference>
<dbReference type="eggNOG" id="KOG1216">
    <property type="taxonomic scope" value="Eukaryota"/>
</dbReference>
<dbReference type="OrthoDB" id="3266957at2759"/>
<reference evidence="2 3" key="1">
    <citation type="journal article" date="2012" name="Science">
        <title>The Paleozoic origin of enzymatic lignin decomposition reconstructed from 31 fungal genomes.</title>
        <authorList>
            <person name="Floudas D."/>
            <person name="Binder M."/>
            <person name="Riley R."/>
            <person name="Barry K."/>
            <person name="Blanchette R.A."/>
            <person name="Henrissat B."/>
            <person name="Martinez A.T."/>
            <person name="Otillar R."/>
            <person name="Spatafora J.W."/>
            <person name="Yadav J.S."/>
            <person name="Aerts A."/>
            <person name="Benoit I."/>
            <person name="Boyd A."/>
            <person name="Carlson A."/>
            <person name="Copeland A."/>
            <person name="Coutinho P.M."/>
            <person name="de Vries R.P."/>
            <person name="Ferreira P."/>
            <person name="Findley K."/>
            <person name="Foster B."/>
            <person name="Gaskell J."/>
            <person name="Glotzer D."/>
            <person name="Gorecki P."/>
            <person name="Heitman J."/>
            <person name="Hesse C."/>
            <person name="Hori C."/>
            <person name="Igarashi K."/>
            <person name="Jurgens J.A."/>
            <person name="Kallen N."/>
            <person name="Kersten P."/>
            <person name="Kohler A."/>
            <person name="Kuees U."/>
            <person name="Kumar T.K.A."/>
            <person name="Kuo A."/>
            <person name="LaButti K."/>
            <person name="Larrondo L.F."/>
            <person name="Lindquist E."/>
            <person name="Ling A."/>
            <person name="Lombard V."/>
            <person name="Lucas S."/>
            <person name="Lundell T."/>
            <person name="Martin R."/>
            <person name="McLaughlin D.J."/>
            <person name="Morgenstern I."/>
            <person name="Morin E."/>
            <person name="Murat C."/>
            <person name="Nagy L.G."/>
            <person name="Nolan M."/>
            <person name="Ohm R.A."/>
            <person name="Patyshakuliyeva A."/>
            <person name="Rokas A."/>
            <person name="Ruiz-Duenas F.J."/>
            <person name="Sabat G."/>
            <person name="Salamov A."/>
            <person name="Samejima M."/>
            <person name="Schmutz J."/>
            <person name="Slot J.C."/>
            <person name="St John F."/>
            <person name="Stenlid J."/>
            <person name="Sun H."/>
            <person name="Sun S."/>
            <person name="Syed K."/>
            <person name="Tsang A."/>
            <person name="Wiebenga A."/>
            <person name="Young D."/>
            <person name="Pisabarro A."/>
            <person name="Eastwood D.C."/>
            <person name="Martin F."/>
            <person name="Cullen D."/>
            <person name="Grigoriev I.V."/>
            <person name="Hibbett D.S."/>
        </authorList>
    </citation>
    <scope>NUCLEOTIDE SEQUENCE</scope>
    <source>
        <strain evidence="3">FP-58527</strain>
    </source>
</reference>
<dbReference type="InParanoid" id="S8DVN0"/>
<accession>S8DVN0</accession>
<keyword evidence="3" id="KW-1185">Reference proteome</keyword>
<evidence type="ECO:0000313" key="2">
    <source>
        <dbReference type="EMBL" id="EPS95238.1"/>
    </source>
</evidence>
<dbReference type="HOGENOM" id="CLU_1161165_0_0_1"/>